<feature type="domain" description="Fe/B12 periplasmic-binding" evidence="3">
    <location>
        <begin position="73"/>
        <end position="331"/>
    </location>
</feature>
<evidence type="ECO:0000259" key="3">
    <source>
        <dbReference type="PROSITE" id="PS50983"/>
    </source>
</evidence>
<proteinExistence type="inferred from homology"/>
<evidence type="ECO:0000313" key="4">
    <source>
        <dbReference type="EMBL" id="WOC14483.1"/>
    </source>
</evidence>
<dbReference type="RefSeq" id="WP_420040218.1">
    <property type="nucleotide sequence ID" value="NZ_CP128986.1"/>
</dbReference>
<name>A0AA97GVW1_9ACTN</name>
<evidence type="ECO:0000256" key="2">
    <source>
        <dbReference type="SAM" id="SignalP"/>
    </source>
</evidence>
<dbReference type="Pfam" id="PF01497">
    <property type="entry name" value="Peripla_BP_2"/>
    <property type="match status" value="1"/>
</dbReference>
<evidence type="ECO:0000256" key="1">
    <source>
        <dbReference type="ARBA" id="ARBA00008814"/>
    </source>
</evidence>
<dbReference type="AlphaFoldDB" id="A0AA97GVW1"/>
<dbReference type="PROSITE" id="PS50983">
    <property type="entry name" value="FE_B12_PBP"/>
    <property type="match status" value="1"/>
</dbReference>
<feature type="signal peptide" evidence="2">
    <location>
        <begin position="1"/>
        <end position="21"/>
    </location>
</feature>
<comment type="similarity">
    <text evidence="1">Belongs to the bacterial solute-binding protein 8 family.</text>
</comment>
<feature type="chain" id="PRO_5041708950" evidence="2">
    <location>
        <begin position="22"/>
        <end position="331"/>
    </location>
</feature>
<dbReference type="Gene3D" id="3.40.50.1980">
    <property type="entry name" value="Nitrogenase molybdenum iron protein domain"/>
    <property type="match status" value="2"/>
</dbReference>
<dbReference type="InterPro" id="IPR050902">
    <property type="entry name" value="ABC_Transporter_SBP"/>
</dbReference>
<dbReference type="PROSITE" id="PS51257">
    <property type="entry name" value="PROKAR_LIPOPROTEIN"/>
    <property type="match status" value="1"/>
</dbReference>
<dbReference type="SUPFAM" id="SSF53807">
    <property type="entry name" value="Helical backbone' metal receptor"/>
    <property type="match status" value="1"/>
</dbReference>
<dbReference type="InterPro" id="IPR002491">
    <property type="entry name" value="ABC_transptr_periplasmic_BD"/>
</dbReference>
<protein>
    <submittedName>
        <fullName evidence="4">Vitamin B12-binding protein</fullName>
    </submittedName>
</protein>
<sequence>MVDSRRIRTLAATVAALVALAALTGCTTEPIDTGALKSESTAPLRSGPTVAHIADADVVPVETDPPVSPRSERIVALDRNGTLGTIVYALGLGSHVVGRDKSTTFPSALDVPEVTDTGHTINTERVLDTDPTIVLTGTDANPSTAVDALRDAKIDVVTFDSERSVATTPTLIRDVAEALGVPEAGEKLIARTEQQIDEAKRSIPDPSGDPTIAFLYIRGEHLILMSGPDSGADDLIEQLGGVDAGTKAGLTAAFTQVSTEKMMKADPDVILVMTQGADSVGGMGKVLELPAVAETKAGRAKRIVAMDETQILMFGPDTGQVLQSLAKAIYA</sequence>
<organism evidence="4">
    <name type="scientific">Gordonia sp. MP11Mi</name>
    <dbReference type="NCBI Taxonomy" id="3022769"/>
    <lineage>
        <taxon>Bacteria</taxon>
        <taxon>Bacillati</taxon>
        <taxon>Actinomycetota</taxon>
        <taxon>Actinomycetes</taxon>
        <taxon>Mycobacteriales</taxon>
        <taxon>Gordoniaceae</taxon>
        <taxon>Gordonia</taxon>
    </lineage>
</organism>
<accession>A0AA97GVW1</accession>
<reference evidence="4" key="1">
    <citation type="submission" date="2023-06" db="EMBL/GenBank/DDBJ databases">
        <title>Gordonia sp. nov. and Pseudochrobactrum sp. nov., two species isolated from the burying beetle Nicrophorus vespilloides.</title>
        <authorList>
            <person name="Poehlein A."/>
            <person name="Guzman J."/>
            <person name="Daniel R."/>
            <person name="Vilcinskas A."/>
        </authorList>
    </citation>
    <scope>NUCLEOTIDE SEQUENCE</scope>
    <source>
        <strain evidence="4">MP11Mi</strain>
    </source>
</reference>
<dbReference type="EMBL" id="CP128986">
    <property type="protein sequence ID" value="WOC14483.1"/>
    <property type="molecule type" value="Genomic_DNA"/>
</dbReference>
<dbReference type="PANTHER" id="PTHR30535">
    <property type="entry name" value="VITAMIN B12-BINDING PROTEIN"/>
    <property type="match status" value="1"/>
</dbReference>
<dbReference type="PANTHER" id="PTHR30535:SF4">
    <property type="entry name" value="HEMIN-BINDING PERIPLASMIC PROTEIN HMUT"/>
    <property type="match status" value="1"/>
</dbReference>
<keyword evidence="2" id="KW-0732">Signal</keyword>
<gene>
    <name evidence="4" type="primary">btuF_4</name>
    <name evidence="4" type="ORF">MP11Mi_36050</name>
</gene>